<keyword evidence="5" id="KW-1185">Reference proteome</keyword>
<evidence type="ECO:0000256" key="1">
    <source>
        <dbReference type="ARBA" id="ARBA00022679"/>
    </source>
</evidence>
<name>A0ABZ0RQ54_9BACT</name>
<reference evidence="4 5" key="1">
    <citation type="submission" date="2023-11" db="EMBL/GenBank/DDBJ databases">
        <title>Coraliomargarita sp. nov., isolated from marine algae.</title>
        <authorList>
            <person name="Lee J.K."/>
            <person name="Baek J.H."/>
            <person name="Kim J.M."/>
            <person name="Choi D.G."/>
            <person name="Jeon C.O."/>
        </authorList>
    </citation>
    <scope>NUCLEOTIDE SEQUENCE [LARGE SCALE GENOMIC DNA]</scope>
    <source>
        <strain evidence="4 5">J2-16</strain>
    </source>
</reference>
<accession>A0ABZ0RQ54</accession>
<evidence type="ECO:0000313" key="4">
    <source>
        <dbReference type="EMBL" id="WPJ98237.1"/>
    </source>
</evidence>
<evidence type="ECO:0000259" key="3">
    <source>
        <dbReference type="Pfam" id="PF07804"/>
    </source>
</evidence>
<keyword evidence="2" id="KW-0418">Kinase</keyword>
<protein>
    <submittedName>
        <fullName evidence="4">HipA domain-containing protein</fullName>
    </submittedName>
</protein>
<gene>
    <name evidence="4" type="ORF">SH580_04920</name>
</gene>
<evidence type="ECO:0000313" key="5">
    <source>
        <dbReference type="Proteomes" id="UP001324993"/>
    </source>
</evidence>
<dbReference type="EMBL" id="CP138858">
    <property type="protein sequence ID" value="WPJ98237.1"/>
    <property type="molecule type" value="Genomic_DNA"/>
</dbReference>
<organism evidence="4 5">
    <name type="scientific">Coraliomargarita algicola</name>
    <dbReference type="NCBI Taxonomy" id="3092156"/>
    <lineage>
        <taxon>Bacteria</taxon>
        <taxon>Pseudomonadati</taxon>
        <taxon>Verrucomicrobiota</taxon>
        <taxon>Opitutia</taxon>
        <taxon>Puniceicoccales</taxon>
        <taxon>Coraliomargaritaceae</taxon>
        <taxon>Coraliomargarita</taxon>
    </lineage>
</organism>
<evidence type="ECO:0000256" key="2">
    <source>
        <dbReference type="ARBA" id="ARBA00022777"/>
    </source>
</evidence>
<feature type="domain" description="HipA-like C-terminal" evidence="3">
    <location>
        <begin position="1"/>
        <end position="93"/>
    </location>
</feature>
<keyword evidence="1" id="KW-0808">Transferase</keyword>
<dbReference type="Proteomes" id="UP001324993">
    <property type="component" value="Chromosome"/>
</dbReference>
<dbReference type="InterPro" id="IPR012893">
    <property type="entry name" value="HipA-like_C"/>
</dbReference>
<sequence>MANTDMHWGNLSFFLPEQSPYPLAPVYDMLPMRFRPSSTGEVIERTFEPTLPNPEDQAAWLEMHPHAVKFWQRITEHDNASSEFQKIAQQAIQSLQNIYKIATS</sequence>
<dbReference type="Pfam" id="PF07804">
    <property type="entry name" value="HipA_C"/>
    <property type="match status" value="1"/>
</dbReference>
<proteinExistence type="predicted"/>